<sequence>MLISWAIEGY</sequence>
<organism evidence="1">
    <name type="scientific">Lepeophtheirus salmonis</name>
    <name type="common">Salmon louse</name>
    <name type="synonym">Caligus salmonis</name>
    <dbReference type="NCBI Taxonomy" id="72036"/>
    <lineage>
        <taxon>Eukaryota</taxon>
        <taxon>Metazoa</taxon>
        <taxon>Ecdysozoa</taxon>
        <taxon>Arthropoda</taxon>
        <taxon>Crustacea</taxon>
        <taxon>Multicrustacea</taxon>
        <taxon>Hexanauplia</taxon>
        <taxon>Copepoda</taxon>
        <taxon>Siphonostomatoida</taxon>
        <taxon>Caligidae</taxon>
        <taxon>Lepeophtheirus</taxon>
    </lineage>
</organism>
<name>A0A0K2TRB2_LEPSM</name>
<accession>A0A0K2TRB2</accession>
<protein>
    <submittedName>
        <fullName evidence="1">Uncharacterized protein</fullName>
    </submittedName>
</protein>
<dbReference type="EMBL" id="HACA01011223">
    <property type="protein sequence ID" value="CDW28584.1"/>
    <property type="molecule type" value="Transcribed_RNA"/>
</dbReference>
<proteinExistence type="predicted"/>
<evidence type="ECO:0000313" key="1">
    <source>
        <dbReference type="EMBL" id="CDW28584.1"/>
    </source>
</evidence>
<reference evidence="1" key="1">
    <citation type="submission" date="2014-05" db="EMBL/GenBank/DDBJ databases">
        <authorList>
            <person name="Chronopoulou M."/>
        </authorList>
    </citation>
    <scope>NUCLEOTIDE SEQUENCE</scope>
    <source>
        <tissue evidence="1">Whole organism</tissue>
    </source>
</reference>